<dbReference type="GeneID" id="99757556"/>
<dbReference type="EMBL" id="CP019581">
    <property type="protein sequence ID" value="AZK91652.1"/>
    <property type="molecule type" value="Genomic_DNA"/>
</dbReference>
<dbReference type="PROSITE" id="PS50893">
    <property type="entry name" value="ABC_TRANSPORTER_2"/>
    <property type="match status" value="1"/>
</dbReference>
<evidence type="ECO:0000256" key="3">
    <source>
        <dbReference type="ARBA" id="ARBA00022840"/>
    </source>
</evidence>
<dbReference type="Proteomes" id="UP000267945">
    <property type="component" value="Chromosome"/>
</dbReference>
<dbReference type="InterPro" id="IPR027417">
    <property type="entry name" value="P-loop_NTPase"/>
</dbReference>
<accession>A0A3Q8SUG5</accession>
<dbReference type="SUPFAM" id="SSF52540">
    <property type="entry name" value="P-loop containing nucleoside triphosphate hydrolases"/>
    <property type="match status" value="2"/>
</dbReference>
<dbReference type="RefSeq" id="WP_014919582.1">
    <property type="nucleotide sequence ID" value="NZ_CP019581.1"/>
</dbReference>
<evidence type="ECO:0000313" key="5">
    <source>
        <dbReference type="Proteomes" id="UP000267945"/>
    </source>
</evidence>
<keyword evidence="1" id="KW-0677">Repeat</keyword>
<dbReference type="SMART" id="SM00382">
    <property type="entry name" value="AAA"/>
    <property type="match status" value="1"/>
</dbReference>
<dbReference type="Gene3D" id="3.40.50.300">
    <property type="entry name" value="P-loop containing nucleotide triphosphate hydrolases"/>
    <property type="match status" value="3"/>
</dbReference>
<protein>
    <submittedName>
        <fullName evidence="4">Putative ABC transporter ATP-binding protein YjjK</fullName>
    </submittedName>
</protein>
<dbReference type="InterPro" id="IPR003439">
    <property type="entry name" value="ABC_transporter-like_ATP-bd"/>
</dbReference>
<reference evidence="4 5" key="1">
    <citation type="submission" date="2017-02" db="EMBL/GenBank/DDBJ databases">
        <title>Complete genome sequence of Lactobacillus helveticus.</title>
        <authorList>
            <person name="Kim J.F."/>
            <person name="Chung Y."/>
            <person name="Kwak M."/>
        </authorList>
    </citation>
    <scope>NUCLEOTIDE SEQUENCE [LARGE SCALE GENOMIC DNA]</scope>
    <source>
        <strain evidence="4 5">LH5</strain>
    </source>
</reference>
<dbReference type="AlphaFoldDB" id="A0A3Q8SUG5"/>
<keyword evidence="3 4" id="KW-0067">ATP-binding</keyword>
<evidence type="ECO:0000256" key="2">
    <source>
        <dbReference type="ARBA" id="ARBA00022741"/>
    </source>
</evidence>
<dbReference type="InterPro" id="IPR003593">
    <property type="entry name" value="AAA+_ATPase"/>
</dbReference>
<gene>
    <name evidence="4" type="primary">yjjK_1</name>
    <name evidence="4" type="ORF">LH5_01410</name>
</gene>
<dbReference type="Pfam" id="PF00005">
    <property type="entry name" value="ABC_tran"/>
    <property type="match status" value="2"/>
</dbReference>
<sequence>MSQPQLNKTILSINHVDFSYPNRNLFTDLSFSIAVGERIALIGPNGIGKSTLLNLIRNKIQPDHGRIIHHGEINYIPQIDYTDTINDPKSAGEKRLTLIENTIWLPGSLLLLDEPTVYLDENNIENLLYLLKNYNGALLVASHDLDFINRLCQKTIILQPNKVIYFPGNYSQYLEQHQINNQSVINFNDKIVALQQKSNNYNHFKSQKDSTRRFTSRSHDHVQKGLNSRVKRAERELRNLPRKRHVYQHHIQLPEFKNWYKKSTTFSIKIDELLSPRHETILNNTALTLCTGQSLGLIGSNGSGKTTLLKYLKNYFNHQHLLPQATYIGLNLNKQQSYETVADFFYRNNFR</sequence>
<evidence type="ECO:0000313" key="4">
    <source>
        <dbReference type="EMBL" id="AZK91652.1"/>
    </source>
</evidence>
<dbReference type="GO" id="GO:0016887">
    <property type="term" value="F:ATP hydrolysis activity"/>
    <property type="evidence" value="ECO:0007669"/>
    <property type="project" value="InterPro"/>
</dbReference>
<name>A0A3Q8SUG5_LACHE</name>
<dbReference type="InterPro" id="IPR050611">
    <property type="entry name" value="ABCF"/>
</dbReference>
<dbReference type="CDD" id="cd03221">
    <property type="entry name" value="ABCF_EF-3"/>
    <property type="match status" value="1"/>
</dbReference>
<evidence type="ECO:0000256" key="1">
    <source>
        <dbReference type="ARBA" id="ARBA00022737"/>
    </source>
</evidence>
<dbReference type="PANTHER" id="PTHR19211:SF14">
    <property type="entry name" value="ATP-BINDING CASSETTE SUB-FAMILY F MEMBER 1"/>
    <property type="match status" value="1"/>
</dbReference>
<keyword evidence="2" id="KW-0547">Nucleotide-binding</keyword>
<proteinExistence type="predicted"/>
<dbReference type="PANTHER" id="PTHR19211">
    <property type="entry name" value="ATP-BINDING TRANSPORT PROTEIN-RELATED"/>
    <property type="match status" value="1"/>
</dbReference>
<organism evidence="4 5">
    <name type="scientific">Lactobacillus helveticus</name>
    <name type="common">Lactobacillus suntoryeus</name>
    <dbReference type="NCBI Taxonomy" id="1587"/>
    <lineage>
        <taxon>Bacteria</taxon>
        <taxon>Bacillati</taxon>
        <taxon>Bacillota</taxon>
        <taxon>Bacilli</taxon>
        <taxon>Lactobacillales</taxon>
        <taxon>Lactobacillaceae</taxon>
        <taxon>Lactobacillus</taxon>
    </lineage>
</organism>
<dbReference type="GO" id="GO:0005524">
    <property type="term" value="F:ATP binding"/>
    <property type="evidence" value="ECO:0007669"/>
    <property type="project" value="UniProtKB-KW"/>
</dbReference>